<dbReference type="EMBL" id="CYRY02027246">
    <property type="protein sequence ID" value="VCW99028.1"/>
    <property type="molecule type" value="Genomic_DNA"/>
</dbReference>
<evidence type="ECO:0000313" key="2">
    <source>
        <dbReference type="Proteomes" id="UP000269945"/>
    </source>
</evidence>
<evidence type="ECO:0000313" key="1">
    <source>
        <dbReference type="EMBL" id="VCW99028.1"/>
    </source>
</evidence>
<feature type="non-terminal residue" evidence="1">
    <location>
        <position position="60"/>
    </location>
</feature>
<dbReference type="AlphaFoldDB" id="A0A9X9LY05"/>
<dbReference type="PANTHER" id="PTHR33426">
    <property type="entry name" value="C2H2-TYPE DOMAIN-CONTAINING PROTEIN"/>
    <property type="match status" value="1"/>
</dbReference>
<name>A0A9X9LY05_GULGU</name>
<reference evidence="1 2" key="1">
    <citation type="submission" date="2018-10" db="EMBL/GenBank/DDBJ databases">
        <authorList>
            <person name="Ekblom R."/>
            <person name="Jareborg N."/>
        </authorList>
    </citation>
    <scope>NUCLEOTIDE SEQUENCE [LARGE SCALE GENOMIC DNA]</scope>
    <source>
        <tissue evidence="1">Muscle</tissue>
    </source>
</reference>
<dbReference type="Proteomes" id="UP000269945">
    <property type="component" value="Unassembled WGS sequence"/>
</dbReference>
<dbReference type="PANTHER" id="PTHR33426:SF43">
    <property type="entry name" value="NADH DEHYDROGENASE SUBUNIT 5"/>
    <property type="match status" value="1"/>
</dbReference>
<protein>
    <submittedName>
        <fullName evidence="1">Uncharacterized protein</fullName>
    </submittedName>
</protein>
<organism evidence="1 2">
    <name type="scientific">Gulo gulo</name>
    <name type="common">Wolverine</name>
    <name type="synonym">Gluton</name>
    <dbReference type="NCBI Taxonomy" id="48420"/>
    <lineage>
        <taxon>Eukaryota</taxon>
        <taxon>Metazoa</taxon>
        <taxon>Chordata</taxon>
        <taxon>Craniata</taxon>
        <taxon>Vertebrata</taxon>
        <taxon>Euteleostomi</taxon>
        <taxon>Mammalia</taxon>
        <taxon>Eutheria</taxon>
        <taxon>Laurasiatheria</taxon>
        <taxon>Carnivora</taxon>
        <taxon>Caniformia</taxon>
        <taxon>Musteloidea</taxon>
        <taxon>Mustelidae</taxon>
        <taxon>Guloninae</taxon>
        <taxon>Gulo</taxon>
    </lineage>
</organism>
<accession>A0A9X9LY05</accession>
<proteinExistence type="predicted"/>
<gene>
    <name evidence="1" type="ORF">BN2614_LOCUS10</name>
</gene>
<comment type="caution">
    <text evidence="1">The sequence shown here is derived from an EMBL/GenBank/DDBJ whole genome shotgun (WGS) entry which is preliminary data.</text>
</comment>
<keyword evidence="2" id="KW-1185">Reference proteome</keyword>
<sequence>MSSLVRNKVRAPAEGLPTLVTFIRFLPCMSSLMCNKMRAPAEGFPTLITFKGFLFRMVSQ</sequence>